<name>A0ABS5Q701_9PROT</name>
<dbReference type="EMBL" id="JAHCDA010000001">
    <property type="protein sequence ID" value="MBS7809376.1"/>
    <property type="molecule type" value="Genomic_DNA"/>
</dbReference>
<organism evidence="1 2">
    <name type="scientific">Roseococcus pinisoli</name>
    <dbReference type="NCBI Taxonomy" id="2835040"/>
    <lineage>
        <taxon>Bacteria</taxon>
        <taxon>Pseudomonadati</taxon>
        <taxon>Pseudomonadota</taxon>
        <taxon>Alphaproteobacteria</taxon>
        <taxon>Acetobacterales</taxon>
        <taxon>Roseomonadaceae</taxon>
        <taxon>Roseococcus</taxon>
    </lineage>
</organism>
<reference evidence="1 2" key="1">
    <citation type="submission" date="2021-05" db="EMBL/GenBank/DDBJ databases">
        <title>Roseococcus sp. XZZS9, whole genome shotgun sequencing project.</title>
        <authorList>
            <person name="Zhao G."/>
            <person name="Shen L."/>
        </authorList>
    </citation>
    <scope>NUCLEOTIDE SEQUENCE [LARGE SCALE GENOMIC DNA]</scope>
    <source>
        <strain evidence="1 2">XZZS9</strain>
    </source>
</reference>
<dbReference type="RefSeq" id="WP_213668084.1">
    <property type="nucleotide sequence ID" value="NZ_JAHCDA010000001.1"/>
</dbReference>
<evidence type="ECO:0008006" key="3">
    <source>
        <dbReference type="Google" id="ProtNLM"/>
    </source>
</evidence>
<protein>
    <recommendedName>
        <fullName evidence="3">Sel1 repeat family protein</fullName>
    </recommendedName>
</protein>
<evidence type="ECO:0000313" key="1">
    <source>
        <dbReference type="EMBL" id="MBS7809376.1"/>
    </source>
</evidence>
<proteinExistence type="predicted"/>
<dbReference type="Proteomes" id="UP000766336">
    <property type="component" value="Unassembled WGS sequence"/>
</dbReference>
<gene>
    <name evidence="1" type="ORF">KHU32_00410</name>
</gene>
<comment type="caution">
    <text evidence="1">The sequence shown here is derived from an EMBL/GenBank/DDBJ whole genome shotgun (WGS) entry which is preliminary data.</text>
</comment>
<keyword evidence="2" id="KW-1185">Reference proteome</keyword>
<accession>A0ABS5Q701</accession>
<evidence type="ECO:0000313" key="2">
    <source>
        <dbReference type="Proteomes" id="UP000766336"/>
    </source>
</evidence>
<sequence length="89" mass="10169">MEPTMLRQCETPDGLSAPLAALWWDARNDWARAHEAAQSVETAEGAWVHAYLHRKEGDLPNADYWYRRAGRRRPAVPLEQEWAEIAAAL</sequence>